<dbReference type="VEuPathDB" id="FungiDB:yc1106_05616"/>
<evidence type="ECO:0000256" key="4">
    <source>
        <dbReference type="ARBA" id="ARBA00022801"/>
    </source>
</evidence>
<evidence type="ECO:0000256" key="5">
    <source>
        <dbReference type="ARBA" id="ARBA00023295"/>
    </source>
</evidence>
<dbReference type="InterPro" id="IPR017853">
    <property type="entry name" value="GH"/>
</dbReference>
<evidence type="ECO:0000256" key="1">
    <source>
        <dbReference type="ARBA" id="ARBA00001695"/>
    </source>
</evidence>
<dbReference type="PANTHER" id="PTHR34983">
    <property type="entry name" value="ARABINOGALACTAN ENDO-BETA-1,4-GALACTANASE A"/>
    <property type="match status" value="1"/>
</dbReference>
<dbReference type="Pfam" id="PF07745">
    <property type="entry name" value="Glyco_hydro_53"/>
    <property type="match status" value="1"/>
</dbReference>
<dbReference type="SUPFAM" id="SSF51445">
    <property type="entry name" value="(Trans)glycosidases"/>
    <property type="match status" value="1"/>
</dbReference>
<sequence>MRLTTLLSTLLCTSTVLAALPFKGADWSSLLIEEAAGKKYKNSAGTVQPLETILKASGVNTVRQRIWVNPSGGNYNLDYNLRLAKRAKAAGLNIYLDFHYSDNWADPGKQATPAAWQSLSKEALVKQVYDYTKSTLDAFQKNGIQLQLVSIGNEITSGMLFPIGKLNSNDKGAAANLAALLKSASQGVKASSLSPKPKIMIHLDNGWNWETQKWWYDLVLGSGGGLSLSDFDIQGVSYYPFYNSAATLSALGSSLANMANKYGKEVMVVETNWPSWCPNPKYAFPADTKSIPISVDGQVTWMKEVAKRVAAVSGGKGTGLFYWEPAWIDNAGLGSSCGWNLMFGDDGKVMNSLAVFGSI</sequence>
<comment type="similarity">
    <text evidence="2 6">Belongs to the glycosyl hydrolase 53 family.</text>
</comment>
<keyword evidence="4 6" id="KW-0378">Hydrolase</keyword>
<dbReference type="PANTHER" id="PTHR34983:SF1">
    <property type="entry name" value="ARABINOGALACTAN ENDO-BETA-1,4-GALACTANASE A"/>
    <property type="match status" value="1"/>
</dbReference>
<dbReference type="GO" id="GO:0045490">
    <property type="term" value="P:pectin catabolic process"/>
    <property type="evidence" value="ECO:0007669"/>
    <property type="project" value="TreeGrafter"/>
</dbReference>
<dbReference type="GO" id="GO:0031218">
    <property type="term" value="F:arabinogalactan endo-1,4-beta-galactosidase activity"/>
    <property type="evidence" value="ECO:0007669"/>
    <property type="project" value="UniProtKB-EC"/>
</dbReference>
<dbReference type="EC" id="3.2.1.89" evidence="3 6"/>
<reference evidence="7" key="1">
    <citation type="submission" date="2021-12" db="EMBL/GenBank/DDBJ databases">
        <title>Curvularia clavata genome.</title>
        <authorList>
            <person name="Cao Y."/>
        </authorList>
    </citation>
    <scope>NUCLEOTIDE SEQUENCE</scope>
    <source>
        <strain evidence="7">Yc1106</strain>
    </source>
</reference>
<evidence type="ECO:0000256" key="3">
    <source>
        <dbReference type="ARBA" id="ARBA00012556"/>
    </source>
</evidence>
<evidence type="ECO:0000313" key="8">
    <source>
        <dbReference type="Proteomes" id="UP001056012"/>
    </source>
</evidence>
<accession>A0A9Q8Z8E2</accession>
<dbReference type="InterPro" id="IPR011683">
    <property type="entry name" value="Glyco_hydro_53"/>
</dbReference>
<dbReference type="FunFam" id="3.20.20.80:FF:000077">
    <property type="entry name" value="Arabinogalactan endo-beta-1,4-galactanase"/>
    <property type="match status" value="1"/>
</dbReference>
<dbReference type="AlphaFoldDB" id="A0A9Q8Z8E2"/>
<dbReference type="GO" id="GO:0015926">
    <property type="term" value="F:glucosidase activity"/>
    <property type="evidence" value="ECO:0007669"/>
    <property type="project" value="InterPro"/>
</dbReference>
<gene>
    <name evidence="7" type="ORF">yc1106_05616</name>
</gene>
<protein>
    <recommendedName>
        <fullName evidence="3 6">Arabinogalactan endo-beta-1,4-galactanase</fullName>
        <ecNumber evidence="3 6">3.2.1.89</ecNumber>
    </recommendedName>
</protein>
<evidence type="ECO:0000256" key="6">
    <source>
        <dbReference type="RuleBase" id="RU361192"/>
    </source>
</evidence>
<dbReference type="OrthoDB" id="110914at2759"/>
<dbReference type="EMBL" id="CP089277">
    <property type="protein sequence ID" value="USP78342.1"/>
    <property type="molecule type" value="Genomic_DNA"/>
</dbReference>
<dbReference type="Proteomes" id="UP001056012">
    <property type="component" value="Chromosome 4"/>
</dbReference>
<keyword evidence="8" id="KW-1185">Reference proteome</keyword>
<dbReference type="Gene3D" id="3.20.20.80">
    <property type="entry name" value="Glycosidases"/>
    <property type="match status" value="1"/>
</dbReference>
<proteinExistence type="inferred from homology"/>
<keyword evidence="6" id="KW-0732">Signal</keyword>
<evidence type="ECO:0000313" key="7">
    <source>
        <dbReference type="EMBL" id="USP78342.1"/>
    </source>
</evidence>
<keyword evidence="5 6" id="KW-0326">Glycosidase</keyword>
<organism evidence="7 8">
    <name type="scientific">Curvularia clavata</name>
    <dbReference type="NCBI Taxonomy" id="95742"/>
    <lineage>
        <taxon>Eukaryota</taxon>
        <taxon>Fungi</taxon>
        <taxon>Dikarya</taxon>
        <taxon>Ascomycota</taxon>
        <taxon>Pezizomycotina</taxon>
        <taxon>Dothideomycetes</taxon>
        <taxon>Pleosporomycetidae</taxon>
        <taxon>Pleosporales</taxon>
        <taxon>Pleosporineae</taxon>
        <taxon>Pleosporaceae</taxon>
        <taxon>Curvularia</taxon>
    </lineage>
</organism>
<comment type="catalytic activity">
    <reaction evidence="1 6">
        <text>The enzyme specifically hydrolyzes (1-&gt;4)-beta-D-galactosidic linkages in type I arabinogalactans.</text>
        <dbReference type="EC" id="3.2.1.89"/>
    </reaction>
</comment>
<name>A0A9Q8Z8E2_CURCL</name>
<evidence type="ECO:0000256" key="2">
    <source>
        <dbReference type="ARBA" id="ARBA00010687"/>
    </source>
</evidence>
<feature type="chain" id="PRO_5040530246" description="Arabinogalactan endo-beta-1,4-galactanase" evidence="6">
    <location>
        <begin position="19"/>
        <end position="359"/>
    </location>
</feature>
<feature type="signal peptide" evidence="6">
    <location>
        <begin position="1"/>
        <end position="18"/>
    </location>
</feature>